<dbReference type="InterPro" id="IPR036322">
    <property type="entry name" value="WD40_repeat_dom_sf"/>
</dbReference>
<evidence type="ECO:0000313" key="3">
    <source>
        <dbReference type="Proteomes" id="UP000298030"/>
    </source>
</evidence>
<dbReference type="InterPro" id="IPR001680">
    <property type="entry name" value="WD40_rpt"/>
</dbReference>
<dbReference type="OrthoDB" id="548949at2759"/>
<evidence type="ECO:0000313" key="2">
    <source>
        <dbReference type="EMBL" id="TEB34457.1"/>
    </source>
</evidence>
<dbReference type="InterPro" id="IPR015943">
    <property type="entry name" value="WD40/YVTN_repeat-like_dom_sf"/>
</dbReference>
<evidence type="ECO:0008006" key="4">
    <source>
        <dbReference type="Google" id="ProtNLM"/>
    </source>
</evidence>
<keyword evidence="3" id="KW-1185">Reference proteome</keyword>
<reference evidence="2 3" key="1">
    <citation type="journal article" date="2019" name="Nat. Ecol. Evol.">
        <title>Megaphylogeny resolves global patterns of mushroom evolution.</title>
        <authorList>
            <person name="Varga T."/>
            <person name="Krizsan K."/>
            <person name="Foldi C."/>
            <person name="Dima B."/>
            <person name="Sanchez-Garcia M."/>
            <person name="Sanchez-Ramirez S."/>
            <person name="Szollosi G.J."/>
            <person name="Szarkandi J.G."/>
            <person name="Papp V."/>
            <person name="Albert L."/>
            <person name="Andreopoulos W."/>
            <person name="Angelini C."/>
            <person name="Antonin V."/>
            <person name="Barry K.W."/>
            <person name="Bougher N.L."/>
            <person name="Buchanan P."/>
            <person name="Buyck B."/>
            <person name="Bense V."/>
            <person name="Catcheside P."/>
            <person name="Chovatia M."/>
            <person name="Cooper J."/>
            <person name="Damon W."/>
            <person name="Desjardin D."/>
            <person name="Finy P."/>
            <person name="Geml J."/>
            <person name="Haridas S."/>
            <person name="Hughes K."/>
            <person name="Justo A."/>
            <person name="Karasinski D."/>
            <person name="Kautmanova I."/>
            <person name="Kiss B."/>
            <person name="Kocsube S."/>
            <person name="Kotiranta H."/>
            <person name="LaButti K.M."/>
            <person name="Lechner B.E."/>
            <person name="Liimatainen K."/>
            <person name="Lipzen A."/>
            <person name="Lukacs Z."/>
            <person name="Mihaltcheva S."/>
            <person name="Morgado L.N."/>
            <person name="Niskanen T."/>
            <person name="Noordeloos M.E."/>
            <person name="Ohm R.A."/>
            <person name="Ortiz-Santana B."/>
            <person name="Ovrebo C."/>
            <person name="Racz N."/>
            <person name="Riley R."/>
            <person name="Savchenko A."/>
            <person name="Shiryaev A."/>
            <person name="Soop K."/>
            <person name="Spirin V."/>
            <person name="Szebenyi C."/>
            <person name="Tomsovsky M."/>
            <person name="Tulloss R.E."/>
            <person name="Uehling J."/>
            <person name="Grigoriev I.V."/>
            <person name="Vagvolgyi C."/>
            <person name="Papp T."/>
            <person name="Martin F.M."/>
            <person name="Miettinen O."/>
            <person name="Hibbett D.S."/>
            <person name="Nagy L.G."/>
        </authorList>
    </citation>
    <scope>NUCLEOTIDE SEQUENCE [LARGE SCALE GENOMIC DNA]</scope>
    <source>
        <strain evidence="2 3">FP101781</strain>
    </source>
</reference>
<feature type="compositionally biased region" description="Basic and acidic residues" evidence="1">
    <location>
        <begin position="350"/>
        <end position="359"/>
    </location>
</feature>
<dbReference type="Proteomes" id="UP000298030">
    <property type="component" value="Unassembled WGS sequence"/>
</dbReference>
<dbReference type="EMBL" id="QPFP01000009">
    <property type="protein sequence ID" value="TEB34457.1"/>
    <property type="molecule type" value="Genomic_DNA"/>
</dbReference>
<dbReference type="AlphaFoldDB" id="A0A4Y7TJU4"/>
<feature type="compositionally biased region" description="Basic and acidic residues" evidence="1">
    <location>
        <begin position="559"/>
        <end position="576"/>
    </location>
</feature>
<dbReference type="STRING" id="71717.A0A4Y7TJU4"/>
<dbReference type="SUPFAM" id="SSF50978">
    <property type="entry name" value="WD40 repeat-like"/>
    <property type="match status" value="1"/>
</dbReference>
<comment type="caution">
    <text evidence="2">The sequence shown here is derived from an EMBL/GenBank/DDBJ whole genome shotgun (WGS) entry which is preliminary data.</text>
</comment>
<proteinExistence type="predicted"/>
<name>A0A4Y7TJU4_COPMI</name>
<accession>A0A4Y7TJU4</accession>
<dbReference type="Gene3D" id="2.130.10.10">
    <property type="entry name" value="YVTN repeat-like/Quinoprotein amine dehydrogenase"/>
    <property type="match status" value="1"/>
</dbReference>
<feature type="compositionally biased region" description="Acidic residues" evidence="1">
    <location>
        <begin position="577"/>
        <end position="591"/>
    </location>
</feature>
<evidence type="ECO:0000256" key="1">
    <source>
        <dbReference type="SAM" id="MobiDB-lite"/>
    </source>
</evidence>
<sequence length="649" mass="72002">MSYQDRLAALEKRFNKFFTVYQKNREDDEREKEFKHSLLEILRGIVKVVEDAQKASAGDLGKVTEKAEGLLHKGVVVAFDVIGGEIALFESLESFAHTDERPLVKHGDAQEDQFSNKVHKLLPLLMQMMGDRIADPSKAGELQNILRPTVPWKDVVRLHPLSTRCARFMKSIPEPSPPGDKPQALSVFQARAEVTYCASYFPSQMVSGPSGKCILTIGRGGHKERSPMIVACYPEDSSAPDLLPDHHLCPGLADVAYHGAVDDDAGLLFVGDGNRIKSYSWYDTSSNAYREELHPTHTMDSKGFDSAIGMLPNGRLTRAGRGKVAVWNLSELPTHDTSKKGIIGKSIAKREEDINTSRDDPEEIERSSGSLPTATITLNEPRLEIANWHPHPTAPGTMLVTAESSMIEPQCYCRSLDLEHSGKCVTRYLGHAGKINNFSTSKGDGNLFVTACRDGFARLYDVRTPLPAITIQTGIDLRNCSAATLCHPNGIPYIFACEAEMECITLWDVRAKAPVYDLATGNNSVTGMAWNDERNELFAATWCSNVDRNGCHIDYEPAKIPVDKNTDGEDGEGGKDNEDDWEDDEGDGDEVEYEDIDQCWPRNAYHNETYFGHIFDSGDHRIYRYAFKTHPNPEVVPEDGGASEGDGWF</sequence>
<feature type="region of interest" description="Disordered" evidence="1">
    <location>
        <begin position="350"/>
        <end position="369"/>
    </location>
</feature>
<dbReference type="SMART" id="SM00320">
    <property type="entry name" value="WD40"/>
    <property type="match status" value="1"/>
</dbReference>
<feature type="region of interest" description="Disordered" evidence="1">
    <location>
        <begin position="559"/>
        <end position="591"/>
    </location>
</feature>
<gene>
    <name evidence="2" type="ORF">FA13DRAFT_1788888</name>
</gene>
<protein>
    <recommendedName>
        <fullName evidence="4">WD40 repeat-like protein</fullName>
    </recommendedName>
</protein>
<organism evidence="2 3">
    <name type="scientific">Coprinellus micaceus</name>
    <name type="common">Glistening ink-cap mushroom</name>
    <name type="synonym">Coprinus micaceus</name>
    <dbReference type="NCBI Taxonomy" id="71717"/>
    <lineage>
        <taxon>Eukaryota</taxon>
        <taxon>Fungi</taxon>
        <taxon>Dikarya</taxon>
        <taxon>Basidiomycota</taxon>
        <taxon>Agaricomycotina</taxon>
        <taxon>Agaricomycetes</taxon>
        <taxon>Agaricomycetidae</taxon>
        <taxon>Agaricales</taxon>
        <taxon>Agaricineae</taxon>
        <taxon>Psathyrellaceae</taxon>
        <taxon>Coprinellus</taxon>
    </lineage>
</organism>